<dbReference type="Proteomes" id="UP000800200">
    <property type="component" value="Unassembled WGS sequence"/>
</dbReference>
<dbReference type="PANTHER" id="PTHR38795">
    <property type="entry name" value="DUF6604 DOMAIN-CONTAINING PROTEIN"/>
    <property type="match status" value="1"/>
</dbReference>
<name>A0A6A6ENR8_9PEZI</name>
<accession>A0A6A6ENR8</accession>
<dbReference type="InterPro" id="IPR046539">
    <property type="entry name" value="DUF6604"/>
</dbReference>
<evidence type="ECO:0000313" key="3">
    <source>
        <dbReference type="EMBL" id="KAF2192921.1"/>
    </source>
</evidence>
<protein>
    <recommendedName>
        <fullName evidence="2">DUF6604 domain-containing protein</fullName>
    </recommendedName>
</protein>
<reference evidence="3" key="1">
    <citation type="journal article" date="2020" name="Stud. Mycol.">
        <title>101 Dothideomycetes genomes: a test case for predicting lifestyles and emergence of pathogens.</title>
        <authorList>
            <person name="Haridas S."/>
            <person name="Albert R."/>
            <person name="Binder M."/>
            <person name="Bloem J."/>
            <person name="Labutti K."/>
            <person name="Salamov A."/>
            <person name="Andreopoulos B."/>
            <person name="Baker S."/>
            <person name="Barry K."/>
            <person name="Bills G."/>
            <person name="Bluhm B."/>
            <person name="Cannon C."/>
            <person name="Castanera R."/>
            <person name="Culley D."/>
            <person name="Daum C."/>
            <person name="Ezra D."/>
            <person name="Gonzalez J."/>
            <person name="Henrissat B."/>
            <person name="Kuo A."/>
            <person name="Liang C."/>
            <person name="Lipzen A."/>
            <person name="Lutzoni F."/>
            <person name="Magnuson J."/>
            <person name="Mondo S."/>
            <person name="Nolan M."/>
            <person name="Ohm R."/>
            <person name="Pangilinan J."/>
            <person name="Park H.-J."/>
            <person name="Ramirez L."/>
            <person name="Alfaro M."/>
            <person name="Sun H."/>
            <person name="Tritt A."/>
            <person name="Yoshinaga Y."/>
            <person name="Zwiers L.-H."/>
            <person name="Turgeon B."/>
            <person name="Goodwin S."/>
            <person name="Spatafora J."/>
            <person name="Crous P."/>
            <person name="Grigoriev I."/>
        </authorList>
    </citation>
    <scope>NUCLEOTIDE SEQUENCE</scope>
    <source>
        <strain evidence="3">CBS 207.26</strain>
    </source>
</reference>
<evidence type="ECO:0000259" key="2">
    <source>
        <dbReference type="Pfam" id="PF20253"/>
    </source>
</evidence>
<evidence type="ECO:0000313" key="4">
    <source>
        <dbReference type="Proteomes" id="UP000800200"/>
    </source>
</evidence>
<dbReference type="PIRSF" id="PIRSF028035">
    <property type="entry name" value="UCP028035"/>
    <property type="match status" value="1"/>
</dbReference>
<keyword evidence="4" id="KW-1185">Reference proteome</keyword>
<evidence type="ECO:0000256" key="1">
    <source>
        <dbReference type="SAM" id="MobiDB-lite"/>
    </source>
</evidence>
<dbReference type="EMBL" id="ML994614">
    <property type="protein sequence ID" value="KAF2192921.1"/>
    <property type="molecule type" value="Genomic_DNA"/>
</dbReference>
<feature type="compositionally biased region" description="Basic residues" evidence="1">
    <location>
        <begin position="180"/>
        <end position="201"/>
    </location>
</feature>
<sequence length="965" mass="109940">MSRRNLYLTYKNDTSRLLYWIINTSNGIVRSAASAEDCAPVTINTTGQSTVSEIVNMSRLIAKYVQPAPSAVLKLFQAVIKARSTTYDAFQQIVSQKPDPEIERSNATHKHFIDALTEAFDALGSNSNKDSTTDEEERDETIEAMFQNRFSALSLSGGMRDGESDVPSEDDSHPSGTCPQKKKTTARGKKGKRGKKSKQKSVSKLTADALADVPVESYRIIEDKDGLVSEYLLAVYAITLEWSKLRSFVQDLWREVAYDGLNGAVAASLTNVAVAMVKQTCIAVFKDFPGHESYETIIKTLTRGDPDRAEGQFSIGLYRISACGHETEKVQDDAVDIKEHLWVNTFNDLVDFITDFQKNRSGKPTKAMQAQITDWNPTLDLHRATKDERLRWRRSYSINWLYDLVNVFSSIVVQRNKMKGEKHVYENVDWSTTGPWHQHRRLFGLNEFAGAITTLAMQKPTMDVRQKILPHHVFQLQCIVDSFAASRGWTLSPLRGHVLNPPARQFYPRRDVDLFLDREAKRQGQGFLQAVDMLRQLLEKDAEQQHDPNRHKELSGILEDVKFDFVNWLGESKYMHGLATIPPSRFSKCNANGLWEFSPLLCAAGLVEGLVLVQRVTMMMWDQIPEPTLALHLHNLLVQKGYIRKPIGLYATLQEMLQDSFFPEGVPDSRFYDALVRRVHLRNDRASLRQRREVGRDLSQDIHQLLDVSLNNFFKTKSALMMYYDANWEPERIPDSAIRIPSVLYMLRLSETKRVTDPLTGEKRLDETELIKRAKARGQDDAALLQAASIPTVGNNDENANALIRRIDALKDYKDGPRIDPYHVKEKKKKDVKGCDLLELLRLDIFADICGNNPLSSMNYVWITVHIMMLFMSFEDRLRETRHPLYVRVYDDPPLSMRRQKRTALIVAAMADEDDEALKLFAEVFESLRLGALGCIFWEDLREGESGVNPKVDSDEIPIDKCSMM</sequence>
<proteinExistence type="predicted"/>
<dbReference type="AlphaFoldDB" id="A0A6A6ENR8"/>
<dbReference type="PANTHER" id="PTHR38795:SF1">
    <property type="entry name" value="DUF6604 DOMAIN-CONTAINING PROTEIN"/>
    <property type="match status" value="1"/>
</dbReference>
<organism evidence="3 4">
    <name type="scientific">Zopfia rhizophila CBS 207.26</name>
    <dbReference type="NCBI Taxonomy" id="1314779"/>
    <lineage>
        <taxon>Eukaryota</taxon>
        <taxon>Fungi</taxon>
        <taxon>Dikarya</taxon>
        <taxon>Ascomycota</taxon>
        <taxon>Pezizomycotina</taxon>
        <taxon>Dothideomycetes</taxon>
        <taxon>Dothideomycetes incertae sedis</taxon>
        <taxon>Zopfiaceae</taxon>
        <taxon>Zopfia</taxon>
    </lineage>
</organism>
<dbReference type="InterPro" id="IPR016864">
    <property type="entry name" value="UCP028035"/>
</dbReference>
<dbReference type="Pfam" id="PF20253">
    <property type="entry name" value="DUF6604"/>
    <property type="match status" value="1"/>
</dbReference>
<gene>
    <name evidence="3" type="ORF">K469DRAFT_745367</name>
</gene>
<dbReference type="OrthoDB" id="5339038at2759"/>
<feature type="domain" description="DUF6604" evidence="2">
    <location>
        <begin position="9"/>
        <end position="285"/>
    </location>
</feature>
<feature type="region of interest" description="Disordered" evidence="1">
    <location>
        <begin position="157"/>
        <end position="202"/>
    </location>
</feature>